<evidence type="ECO:0000313" key="16">
    <source>
        <dbReference type="Proteomes" id="UP000250266"/>
    </source>
</evidence>
<evidence type="ECO:0000256" key="8">
    <source>
        <dbReference type="ARBA" id="ARBA00022989"/>
    </source>
</evidence>
<dbReference type="Pfam" id="PF25426">
    <property type="entry name" value="AAA_lid_BCS1"/>
    <property type="match status" value="1"/>
</dbReference>
<feature type="domain" description="BCS1 N-terminal" evidence="14">
    <location>
        <begin position="32"/>
        <end position="212"/>
    </location>
</feature>
<dbReference type="InterPro" id="IPR014851">
    <property type="entry name" value="BCS1_N"/>
</dbReference>
<dbReference type="InterPro" id="IPR050747">
    <property type="entry name" value="Mitochondrial_chaperone_BCS1"/>
</dbReference>
<protein>
    <submittedName>
        <fullName evidence="15">P-loop containing nucleoside triphosphate hydrolase protein</fullName>
    </submittedName>
</protein>
<keyword evidence="5" id="KW-0999">Mitochondrion inner membrane</keyword>
<feature type="region of interest" description="Disordered" evidence="12">
    <location>
        <begin position="316"/>
        <end position="343"/>
    </location>
</feature>
<gene>
    <name evidence="15" type="ORF">K432DRAFT_302974</name>
</gene>
<dbReference type="Pfam" id="PF00004">
    <property type="entry name" value="AAA"/>
    <property type="match status" value="2"/>
</dbReference>
<accession>A0A8E2JD01</accession>
<dbReference type="GO" id="GO:0005524">
    <property type="term" value="F:ATP binding"/>
    <property type="evidence" value="ECO:0007669"/>
    <property type="project" value="UniProtKB-KW"/>
</dbReference>
<keyword evidence="7" id="KW-0067">ATP-binding</keyword>
<dbReference type="SMART" id="SM00382">
    <property type="entry name" value="AAA"/>
    <property type="match status" value="1"/>
</dbReference>
<evidence type="ECO:0000259" key="14">
    <source>
        <dbReference type="SMART" id="SM01024"/>
    </source>
</evidence>
<evidence type="ECO:0000256" key="10">
    <source>
        <dbReference type="ARBA" id="ARBA00023136"/>
    </source>
</evidence>
<evidence type="ECO:0000256" key="7">
    <source>
        <dbReference type="ARBA" id="ARBA00022840"/>
    </source>
</evidence>
<evidence type="ECO:0000256" key="2">
    <source>
        <dbReference type="ARBA" id="ARBA00007448"/>
    </source>
</evidence>
<evidence type="ECO:0000256" key="9">
    <source>
        <dbReference type="ARBA" id="ARBA00023128"/>
    </source>
</evidence>
<proteinExistence type="inferred from homology"/>
<dbReference type="InterPro" id="IPR027417">
    <property type="entry name" value="P-loop_NTPase"/>
</dbReference>
<evidence type="ECO:0000313" key="15">
    <source>
        <dbReference type="EMBL" id="OCK77984.1"/>
    </source>
</evidence>
<feature type="domain" description="AAA+ ATPase" evidence="13">
    <location>
        <begin position="245"/>
        <end position="394"/>
    </location>
</feature>
<keyword evidence="9" id="KW-0496">Mitochondrion</keyword>
<dbReference type="EMBL" id="KV745088">
    <property type="protein sequence ID" value="OCK77984.1"/>
    <property type="molecule type" value="Genomic_DNA"/>
</dbReference>
<dbReference type="Proteomes" id="UP000250266">
    <property type="component" value="Unassembled WGS sequence"/>
</dbReference>
<keyword evidence="8" id="KW-1133">Transmembrane helix</keyword>
<dbReference type="InterPro" id="IPR003593">
    <property type="entry name" value="AAA+_ATPase"/>
</dbReference>
<evidence type="ECO:0000256" key="3">
    <source>
        <dbReference type="ARBA" id="ARBA00022692"/>
    </source>
</evidence>
<evidence type="ECO:0000256" key="1">
    <source>
        <dbReference type="ARBA" id="ARBA00004434"/>
    </source>
</evidence>
<dbReference type="GO" id="GO:0005743">
    <property type="term" value="C:mitochondrial inner membrane"/>
    <property type="evidence" value="ECO:0007669"/>
    <property type="project" value="UniProtKB-SubCell"/>
</dbReference>
<reference evidence="15 16" key="1">
    <citation type="journal article" date="2016" name="Nat. Commun.">
        <title>Ectomycorrhizal ecology is imprinted in the genome of the dominant symbiotic fungus Cenococcum geophilum.</title>
        <authorList>
            <consortium name="DOE Joint Genome Institute"/>
            <person name="Peter M."/>
            <person name="Kohler A."/>
            <person name="Ohm R.A."/>
            <person name="Kuo A."/>
            <person name="Krutzmann J."/>
            <person name="Morin E."/>
            <person name="Arend M."/>
            <person name="Barry K.W."/>
            <person name="Binder M."/>
            <person name="Choi C."/>
            <person name="Clum A."/>
            <person name="Copeland A."/>
            <person name="Grisel N."/>
            <person name="Haridas S."/>
            <person name="Kipfer T."/>
            <person name="LaButti K."/>
            <person name="Lindquist E."/>
            <person name="Lipzen A."/>
            <person name="Maire R."/>
            <person name="Meier B."/>
            <person name="Mihaltcheva S."/>
            <person name="Molinier V."/>
            <person name="Murat C."/>
            <person name="Poggeler S."/>
            <person name="Quandt C.A."/>
            <person name="Sperisen C."/>
            <person name="Tritt A."/>
            <person name="Tisserant E."/>
            <person name="Crous P.W."/>
            <person name="Henrissat B."/>
            <person name="Nehls U."/>
            <person name="Egli S."/>
            <person name="Spatafora J.W."/>
            <person name="Grigoriev I.V."/>
            <person name="Martin F.M."/>
        </authorList>
    </citation>
    <scope>NUCLEOTIDE SEQUENCE [LARGE SCALE GENOMIC DNA]</scope>
    <source>
        <strain evidence="15 16">CBS 459.81</strain>
    </source>
</reference>
<keyword evidence="16" id="KW-1185">Reference proteome</keyword>
<comment type="catalytic activity">
    <reaction evidence="11">
        <text>ATP + H2O = ADP + phosphate + H(+)</text>
        <dbReference type="Rhea" id="RHEA:13065"/>
        <dbReference type="ChEBI" id="CHEBI:15377"/>
        <dbReference type="ChEBI" id="CHEBI:15378"/>
        <dbReference type="ChEBI" id="CHEBI:30616"/>
        <dbReference type="ChEBI" id="CHEBI:43474"/>
        <dbReference type="ChEBI" id="CHEBI:456216"/>
    </reaction>
    <physiologicalReaction direction="left-to-right" evidence="11">
        <dbReference type="Rhea" id="RHEA:13066"/>
    </physiologicalReaction>
</comment>
<dbReference type="PANTHER" id="PTHR23070">
    <property type="entry name" value="BCS1 AAA-TYPE ATPASE"/>
    <property type="match status" value="1"/>
</dbReference>
<keyword evidence="6 15" id="KW-0378">Hydrolase</keyword>
<dbReference type="InterPro" id="IPR001270">
    <property type="entry name" value="ClpA/B"/>
</dbReference>
<evidence type="ECO:0000259" key="13">
    <source>
        <dbReference type="SMART" id="SM00382"/>
    </source>
</evidence>
<evidence type="ECO:0000256" key="6">
    <source>
        <dbReference type="ARBA" id="ARBA00022801"/>
    </source>
</evidence>
<keyword evidence="3" id="KW-0812">Transmembrane</keyword>
<comment type="subcellular location">
    <subcellularLocation>
        <location evidence="1">Mitochondrion inner membrane</location>
        <topology evidence="1">Single-pass membrane protein</topology>
    </subcellularLocation>
</comment>
<dbReference type="SUPFAM" id="SSF52540">
    <property type="entry name" value="P-loop containing nucleoside triphosphate hydrolases"/>
    <property type="match status" value="1"/>
</dbReference>
<evidence type="ECO:0000256" key="4">
    <source>
        <dbReference type="ARBA" id="ARBA00022741"/>
    </source>
</evidence>
<evidence type="ECO:0000256" key="5">
    <source>
        <dbReference type="ARBA" id="ARBA00022792"/>
    </source>
</evidence>
<organism evidence="15 16">
    <name type="scientific">Lepidopterella palustris CBS 459.81</name>
    <dbReference type="NCBI Taxonomy" id="1314670"/>
    <lineage>
        <taxon>Eukaryota</taxon>
        <taxon>Fungi</taxon>
        <taxon>Dikarya</taxon>
        <taxon>Ascomycota</taxon>
        <taxon>Pezizomycotina</taxon>
        <taxon>Dothideomycetes</taxon>
        <taxon>Pleosporomycetidae</taxon>
        <taxon>Mytilinidiales</taxon>
        <taxon>Argynnaceae</taxon>
        <taxon>Lepidopterella</taxon>
    </lineage>
</organism>
<dbReference type="AlphaFoldDB" id="A0A8E2JD01"/>
<comment type="similarity">
    <text evidence="2">Belongs to the AAA ATPase family. BCS1 subfamily.</text>
</comment>
<dbReference type="SMART" id="SM01024">
    <property type="entry name" value="BCS1_N"/>
    <property type="match status" value="1"/>
</dbReference>
<evidence type="ECO:0000256" key="11">
    <source>
        <dbReference type="ARBA" id="ARBA00048778"/>
    </source>
</evidence>
<evidence type="ECO:0000256" key="12">
    <source>
        <dbReference type="SAM" id="MobiDB-lite"/>
    </source>
</evidence>
<dbReference type="GO" id="GO:0016887">
    <property type="term" value="F:ATP hydrolysis activity"/>
    <property type="evidence" value="ECO:0007669"/>
    <property type="project" value="InterPro"/>
</dbReference>
<dbReference type="PRINTS" id="PR00300">
    <property type="entry name" value="CLPPROTEASEA"/>
</dbReference>
<keyword evidence="4" id="KW-0547">Nucleotide-binding</keyword>
<keyword evidence="10" id="KW-0472">Membrane</keyword>
<dbReference type="InterPro" id="IPR057495">
    <property type="entry name" value="AAA_lid_BCS1"/>
</dbReference>
<dbReference type="Pfam" id="PF08740">
    <property type="entry name" value="BCS1_N"/>
    <property type="match status" value="1"/>
</dbReference>
<dbReference type="InterPro" id="IPR003959">
    <property type="entry name" value="ATPase_AAA_core"/>
</dbReference>
<dbReference type="Gene3D" id="3.40.50.300">
    <property type="entry name" value="P-loop containing nucleotide triphosphate hydrolases"/>
    <property type="match status" value="1"/>
</dbReference>
<dbReference type="OrthoDB" id="10251412at2759"/>
<name>A0A8E2JD01_9PEZI</name>
<sequence length="527" mass="58949">MILETIIPGFSILRQIFLNWFRFDITSLVAKAIFAAIVASAGQSIVEGIKELLFKFCFSSVTVPVADRLNREVLTWMSVHVVEKGSRHFAAKSSKRHGKSYHYQPSDFDERTPSVRYLPTIGAQWFWHRGRPFLFRQYESTDKLRNAGGGFEIKISCLGRNPEPLKRFLEDCKIFDDKINEGLTMVHTKGHHYNADCWSEPILKSSRPLDTVDLDVETKQDLVNDITEYLHPSARRSYGRRGIPYRRGYLFYGPPGTGKTSMCLALAGHFKLELYTLSGYGVRDDALAKLFATLPPKCIVLLEDIDSAGVTREHMIDEDGEKTKNQTRNGPPEQPPGHPNAQGITLSGLLNAIDGTTSQEGRVLIMTSNTPETLEPALVRPGRIDKQVFFGPISKQSAENLFVRIFSNTGDTDTGECSPIWLADGGLDRQELKDLATLFAEKIPVGTVTPAEVQGFLINNRKPRDSVAKVESWVQSTIEARRKRALEIMEAKKSERVNGSAPPVGPDLRSLSSQFAFPSPMYLLEQT</sequence>